<keyword evidence="5 10" id="KW-0808">Transferase</keyword>
<evidence type="ECO:0000259" key="13">
    <source>
        <dbReference type="Pfam" id="PF16192"/>
    </source>
</evidence>
<evidence type="ECO:0000313" key="14">
    <source>
        <dbReference type="EMBL" id="KEO91846.1"/>
    </source>
</evidence>
<evidence type="ECO:0000256" key="8">
    <source>
        <dbReference type="ARBA" id="ARBA00023136"/>
    </source>
</evidence>
<dbReference type="RefSeq" id="WP_051698918.1">
    <property type="nucleotide sequence ID" value="NZ_JMIW01000001.1"/>
</dbReference>
<dbReference type="EMBL" id="JMIW01000001">
    <property type="protein sequence ID" value="KEO91846.1"/>
    <property type="molecule type" value="Genomic_DNA"/>
</dbReference>
<dbReference type="UniPathway" id="UPA00378"/>
<feature type="transmembrane region" description="Helical" evidence="10">
    <location>
        <begin position="185"/>
        <end position="201"/>
    </location>
</feature>
<keyword evidence="6 10" id="KW-0812">Transmembrane</keyword>
<evidence type="ECO:0000256" key="5">
    <source>
        <dbReference type="ARBA" id="ARBA00022679"/>
    </source>
</evidence>
<evidence type="ECO:0000259" key="12">
    <source>
        <dbReference type="Pfam" id="PF02366"/>
    </source>
</evidence>
<dbReference type="Pfam" id="PF02366">
    <property type="entry name" value="PMT"/>
    <property type="match status" value="1"/>
</dbReference>
<dbReference type="STRING" id="1044.EH31_04005"/>
<feature type="region of interest" description="Disordered" evidence="11">
    <location>
        <begin position="1"/>
        <end position="20"/>
    </location>
</feature>
<feature type="domain" description="ArnT-like N-terminal" evidence="12">
    <location>
        <begin position="105"/>
        <end position="267"/>
    </location>
</feature>
<feature type="transmembrane region" description="Helical" evidence="10">
    <location>
        <begin position="245"/>
        <end position="266"/>
    </location>
</feature>
<comment type="pathway">
    <text evidence="2 10">Protein modification; protein glycosylation.</text>
</comment>
<feature type="domain" description="Protein O-mannosyl-transferase C-terminal four TM" evidence="13">
    <location>
        <begin position="281"/>
        <end position="452"/>
    </location>
</feature>
<reference evidence="14 15" key="1">
    <citation type="submission" date="2014-04" db="EMBL/GenBank/DDBJ databases">
        <title>A comprehensive comparison of genomes of Erythrobacter spp. strains.</title>
        <authorList>
            <person name="Zheng Q."/>
        </authorList>
    </citation>
    <scope>NUCLEOTIDE SEQUENCE [LARGE SCALE GENOMIC DNA]</scope>
    <source>
        <strain evidence="14 15">DSM 6997</strain>
    </source>
</reference>
<feature type="transmembrane region" description="Helical" evidence="10">
    <location>
        <begin position="106"/>
        <end position="128"/>
    </location>
</feature>
<keyword evidence="4 10" id="KW-0328">Glycosyltransferase</keyword>
<feature type="compositionally biased region" description="Basic and acidic residues" evidence="11">
    <location>
        <begin position="1"/>
        <end position="10"/>
    </location>
</feature>
<feature type="transmembrane region" description="Helical" evidence="10">
    <location>
        <begin position="135"/>
        <end position="152"/>
    </location>
</feature>
<organism evidence="14 15">
    <name type="scientific">Erythrobacter longus</name>
    <dbReference type="NCBI Taxonomy" id="1044"/>
    <lineage>
        <taxon>Bacteria</taxon>
        <taxon>Pseudomonadati</taxon>
        <taxon>Pseudomonadota</taxon>
        <taxon>Alphaproteobacteria</taxon>
        <taxon>Sphingomonadales</taxon>
        <taxon>Erythrobacteraceae</taxon>
        <taxon>Erythrobacter/Porphyrobacter group</taxon>
        <taxon>Erythrobacter</taxon>
    </lineage>
</organism>
<dbReference type="GO" id="GO:0005886">
    <property type="term" value="C:plasma membrane"/>
    <property type="evidence" value="ECO:0007669"/>
    <property type="project" value="UniProtKB-SubCell"/>
</dbReference>
<dbReference type="GO" id="GO:0012505">
    <property type="term" value="C:endomembrane system"/>
    <property type="evidence" value="ECO:0007669"/>
    <property type="project" value="UniProtKB-SubCell"/>
</dbReference>
<keyword evidence="7 10" id="KW-1133">Transmembrane helix</keyword>
<evidence type="ECO:0000256" key="4">
    <source>
        <dbReference type="ARBA" id="ARBA00022676"/>
    </source>
</evidence>
<dbReference type="InterPro" id="IPR032421">
    <property type="entry name" value="PMT_4TMC"/>
</dbReference>
<feature type="transmembrane region" description="Helical" evidence="10">
    <location>
        <begin position="412"/>
        <end position="432"/>
    </location>
</feature>
<evidence type="ECO:0000256" key="7">
    <source>
        <dbReference type="ARBA" id="ARBA00022989"/>
    </source>
</evidence>
<protein>
    <recommendedName>
        <fullName evidence="9 10">Polyprenol-phosphate-mannose--protein mannosyltransferase</fullName>
        <ecNumber evidence="10">2.4.1.-</ecNumber>
    </recommendedName>
</protein>
<name>A0A074MAL0_ERYLO</name>
<keyword evidence="8 10" id="KW-0472">Membrane</keyword>
<keyword evidence="10" id="KW-1003">Cell membrane</keyword>
<dbReference type="GO" id="GO:0004169">
    <property type="term" value="F:dolichyl-phosphate-mannose-protein mannosyltransferase activity"/>
    <property type="evidence" value="ECO:0007669"/>
    <property type="project" value="UniProtKB-UniRule"/>
</dbReference>
<evidence type="ECO:0000256" key="9">
    <source>
        <dbReference type="ARBA" id="ARBA00093617"/>
    </source>
</evidence>
<comment type="similarity">
    <text evidence="3 10">Belongs to the glycosyltransferase 39 family.</text>
</comment>
<dbReference type="PANTHER" id="PTHR10050">
    <property type="entry name" value="DOLICHYL-PHOSPHATE-MANNOSE--PROTEIN MANNOSYLTRANSFERASE"/>
    <property type="match status" value="1"/>
</dbReference>
<comment type="function">
    <text evidence="10">Protein O-mannosyltransferase that catalyzes the transfer of a single mannose residue from a polyprenol phospho-mannosyl lipidic donor to the hydroxyl group of selected serine and threonine residues in acceptor proteins.</text>
</comment>
<dbReference type="InterPro" id="IPR003342">
    <property type="entry name" value="ArnT-like_N"/>
</dbReference>
<dbReference type="EC" id="2.4.1.-" evidence="10"/>
<comment type="caution">
    <text evidence="14">The sequence shown here is derived from an EMBL/GenBank/DDBJ whole genome shotgun (WGS) entry which is preliminary data.</text>
</comment>
<dbReference type="InterPro" id="IPR027005">
    <property type="entry name" value="PMT-like"/>
</dbReference>
<dbReference type="AlphaFoldDB" id="A0A074MAL0"/>
<feature type="transmembrane region" description="Helical" evidence="10">
    <location>
        <begin position="158"/>
        <end position="178"/>
    </location>
</feature>
<dbReference type="Pfam" id="PF16192">
    <property type="entry name" value="PMT_4TMC"/>
    <property type="match status" value="1"/>
</dbReference>
<dbReference type="Proteomes" id="UP000027647">
    <property type="component" value="Unassembled WGS sequence"/>
</dbReference>
<evidence type="ECO:0000256" key="2">
    <source>
        <dbReference type="ARBA" id="ARBA00004922"/>
    </source>
</evidence>
<comment type="subcellular location">
    <subcellularLocation>
        <location evidence="10">Cell membrane</location>
    </subcellularLocation>
    <subcellularLocation>
        <location evidence="1">Endomembrane system</location>
        <topology evidence="1">Multi-pass membrane protein</topology>
    </subcellularLocation>
</comment>
<feature type="transmembrane region" description="Helical" evidence="10">
    <location>
        <begin position="32"/>
        <end position="52"/>
    </location>
</feature>
<feature type="transmembrane region" description="Helical" evidence="10">
    <location>
        <begin position="325"/>
        <end position="349"/>
    </location>
</feature>
<dbReference type="eggNOG" id="COG4346">
    <property type="taxonomic scope" value="Bacteria"/>
</dbReference>
<feature type="transmembrane region" description="Helical" evidence="10">
    <location>
        <begin position="383"/>
        <end position="400"/>
    </location>
</feature>
<evidence type="ECO:0000313" key="15">
    <source>
        <dbReference type="Proteomes" id="UP000027647"/>
    </source>
</evidence>
<dbReference type="PANTHER" id="PTHR10050:SF46">
    <property type="entry name" value="PROTEIN O-MANNOSYL-TRANSFERASE 2"/>
    <property type="match status" value="1"/>
</dbReference>
<evidence type="ECO:0000256" key="10">
    <source>
        <dbReference type="RuleBase" id="RU367007"/>
    </source>
</evidence>
<evidence type="ECO:0000256" key="11">
    <source>
        <dbReference type="SAM" id="MobiDB-lite"/>
    </source>
</evidence>
<gene>
    <name evidence="14" type="ORF">EH31_04005</name>
</gene>
<evidence type="ECO:0000256" key="3">
    <source>
        <dbReference type="ARBA" id="ARBA00007222"/>
    </source>
</evidence>
<dbReference type="OrthoDB" id="9776737at2"/>
<feature type="transmembrane region" description="Helical" evidence="10">
    <location>
        <begin position="207"/>
        <end position="224"/>
    </location>
</feature>
<proteinExistence type="inferred from homology"/>
<accession>A0A074MAL0</accession>
<feature type="transmembrane region" description="Helical" evidence="10">
    <location>
        <begin position="361"/>
        <end position="377"/>
    </location>
</feature>
<sequence length="453" mass="49997">MAEQIPHENPDLEGAWPSEAATRPPFHPRDPWVWHLAICALFAGLASIRLTMPTIPFFDEVHYLPAARDLLAVWDGGEAIYRNKEHPLLGKTLIALGMALFGDNPLGWRFMSLVAGVVAVGASMRALWHASEDRFASLAFGALLITGFHLFIHARIAMLDIFMVSALAIAAWQFAAAIRKPEQGRWRLALTGIAIGLAMGAKWNALPLAPVFGLAFFVCRLSAGRRRLLLSRRGAPVPGISLLEAFVWLATLPLAIYALTFAPGYWLGTEVEPSLLAQEGIVAFHGEILSLQRQVLEAHPYQSTWDQWALNTRAIWYLYEDVDGALRGVLLIGNPLTMLLGLSAVLWCLGMGLYHKDAAKLAVVIGYAVSLGFWIIAPKPVQFYYHYTIPSVFLLGALALSLSDVRKAGWPWVSYGVLAASLAVFAWFFPILSAAPLEPPTTFEDWMWLDSWV</sequence>
<evidence type="ECO:0000256" key="1">
    <source>
        <dbReference type="ARBA" id="ARBA00004127"/>
    </source>
</evidence>
<evidence type="ECO:0000256" key="6">
    <source>
        <dbReference type="ARBA" id="ARBA00022692"/>
    </source>
</evidence>
<keyword evidence="15" id="KW-1185">Reference proteome</keyword>